<dbReference type="SMART" id="SM00829">
    <property type="entry name" value="PKS_ER"/>
    <property type="match status" value="1"/>
</dbReference>
<reference evidence="3" key="1">
    <citation type="journal article" date="2021" name="Nat. Commun.">
        <title>Genetic determinants of endophytism in the Arabidopsis root mycobiome.</title>
        <authorList>
            <person name="Mesny F."/>
            <person name="Miyauchi S."/>
            <person name="Thiergart T."/>
            <person name="Pickel B."/>
            <person name="Atanasova L."/>
            <person name="Karlsson M."/>
            <person name="Huettel B."/>
            <person name="Barry K.W."/>
            <person name="Haridas S."/>
            <person name="Chen C."/>
            <person name="Bauer D."/>
            <person name="Andreopoulos W."/>
            <person name="Pangilinan J."/>
            <person name="LaButti K."/>
            <person name="Riley R."/>
            <person name="Lipzen A."/>
            <person name="Clum A."/>
            <person name="Drula E."/>
            <person name="Henrissat B."/>
            <person name="Kohler A."/>
            <person name="Grigoriev I.V."/>
            <person name="Martin F.M."/>
            <person name="Hacquard S."/>
        </authorList>
    </citation>
    <scope>NUCLEOTIDE SEQUENCE</scope>
    <source>
        <strain evidence="3">MPI-CAGE-AT-0147</strain>
    </source>
</reference>
<feature type="region of interest" description="Disordered" evidence="1">
    <location>
        <begin position="1"/>
        <end position="21"/>
    </location>
</feature>
<dbReference type="InterPro" id="IPR036291">
    <property type="entry name" value="NAD(P)-bd_dom_sf"/>
</dbReference>
<feature type="domain" description="Enoyl reductase (ER)" evidence="2">
    <location>
        <begin position="20"/>
        <end position="346"/>
    </location>
</feature>
<proteinExistence type="predicted"/>
<dbReference type="SUPFAM" id="SSF50129">
    <property type="entry name" value="GroES-like"/>
    <property type="match status" value="1"/>
</dbReference>
<dbReference type="GO" id="GO:0016491">
    <property type="term" value="F:oxidoreductase activity"/>
    <property type="evidence" value="ECO:0007669"/>
    <property type="project" value="InterPro"/>
</dbReference>
<dbReference type="InterPro" id="IPR020843">
    <property type="entry name" value="ER"/>
</dbReference>
<dbReference type="Gene3D" id="3.90.180.10">
    <property type="entry name" value="Medium-chain alcohol dehydrogenases, catalytic domain"/>
    <property type="match status" value="1"/>
</dbReference>
<dbReference type="PANTHER" id="PTHR45033:SF2">
    <property type="entry name" value="ZINC-TYPE ALCOHOL DEHYDROGENASE-LIKE PROTEIN C1773.06C"/>
    <property type="match status" value="1"/>
</dbReference>
<sequence length="348" mass="37430">MSNQVTSRRAYRRTDDYTPGTPKIKLVTEPLPLPLHPTAVLIKVHAVALNYRDANIANGGNPWPVTPNGILCNDAAGEVVSIGDKVKSLALGDRVAPIVDTANLTGRETGRSWLAADEDGVLADFIVFDEEKLSKLPAHLDWVNASIIPCAGVTAWSALKGVEIGKSVLIQGTGGVSMFALKLARAAGLKIILSSSSDAKLEKISEQFSNPPLFTVNYAKNPNWHEDVLKLTNGDGVDLVVEVGGASSIVKSMQCTRRGGIVSIVGYLSGQCHEDLKELIPLSIDRRIILRGIDAGSKHDQDDLCAAISATQMTFDDIIDLVQPFEKAEEAVEYIWQGKQIGKLVITL</sequence>
<keyword evidence="4" id="KW-1185">Reference proteome</keyword>
<name>A0A9P9EC34_9HYPO</name>
<dbReference type="Pfam" id="PF00107">
    <property type="entry name" value="ADH_zinc_N"/>
    <property type="match status" value="1"/>
</dbReference>
<gene>
    <name evidence="3" type="ORF">EDB81DRAFT_659199</name>
</gene>
<dbReference type="OrthoDB" id="3509362at2759"/>
<dbReference type="InterPro" id="IPR011032">
    <property type="entry name" value="GroES-like_sf"/>
</dbReference>
<accession>A0A9P9EC34</accession>
<dbReference type="Pfam" id="PF08240">
    <property type="entry name" value="ADH_N"/>
    <property type="match status" value="1"/>
</dbReference>
<dbReference type="InterPro" id="IPR013154">
    <property type="entry name" value="ADH-like_N"/>
</dbReference>
<dbReference type="SUPFAM" id="SSF51735">
    <property type="entry name" value="NAD(P)-binding Rossmann-fold domains"/>
    <property type="match status" value="1"/>
</dbReference>
<evidence type="ECO:0000313" key="4">
    <source>
        <dbReference type="Proteomes" id="UP000738349"/>
    </source>
</evidence>
<evidence type="ECO:0000259" key="2">
    <source>
        <dbReference type="SMART" id="SM00829"/>
    </source>
</evidence>
<dbReference type="CDD" id="cd08276">
    <property type="entry name" value="MDR7"/>
    <property type="match status" value="1"/>
</dbReference>
<dbReference type="Proteomes" id="UP000738349">
    <property type="component" value="Unassembled WGS sequence"/>
</dbReference>
<dbReference type="InterPro" id="IPR052711">
    <property type="entry name" value="Zinc_ADH-like"/>
</dbReference>
<comment type="caution">
    <text evidence="3">The sequence shown here is derived from an EMBL/GenBank/DDBJ whole genome shotgun (WGS) entry which is preliminary data.</text>
</comment>
<dbReference type="Gene3D" id="3.40.50.720">
    <property type="entry name" value="NAD(P)-binding Rossmann-like Domain"/>
    <property type="match status" value="1"/>
</dbReference>
<evidence type="ECO:0000313" key="3">
    <source>
        <dbReference type="EMBL" id="KAH7133811.1"/>
    </source>
</evidence>
<protein>
    <submittedName>
        <fullName evidence="3">Chaperonin 10-like protein</fullName>
    </submittedName>
</protein>
<dbReference type="EMBL" id="JAGMUV010000015">
    <property type="protein sequence ID" value="KAH7133811.1"/>
    <property type="molecule type" value="Genomic_DNA"/>
</dbReference>
<dbReference type="PANTHER" id="PTHR45033">
    <property type="match status" value="1"/>
</dbReference>
<dbReference type="InterPro" id="IPR013149">
    <property type="entry name" value="ADH-like_C"/>
</dbReference>
<dbReference type="AlphaFoldDB" id="A0A9P9EC34"/>
<organism evidence="3 4">
    <name type="scientific">Dactylonectria macrodidyma</name>
    <dbReference type="NCBI Taxonomy" id="307937"/>
    <lineage>
        <taxon>Eukaryota</taxon>
        <taxon>Fungi</taxon>
        <taxon>Dikarya</taxon>
        <taxon>Ascomycota</taxon>
        <taxon>Pezizomycotina</taxon>
        <taxon>Sordariomycetes</taxon>
        <taxon>Hypocreomycetidae</taxon>
        <taxon>Hypocreales</taxon>
        <taxon>Nectriaceae</taxon>
        <taxon>Dactylonectria</taxon>
    </lineage>
</organism>
<evidence type="ECO:0000256" key="1">
    <source>
        <dbReference type="SAM" id="MobiDB-lite"/>
    </source>
</evidence>